<accession>A0A7T0BWV1</accession>
<proteinExistence type="predicted"/>
<evidence type="ECO:0000256" key="1">
    <source>
        <dbReference type="SAM" id="SignalP"/>
    </source>
</evidence>
<gene>
    <name evidence="2" type="ORF">G3M70_11590</name>
</gene>
<dbReference type="Proteomes" id="UP000594688">
    <property type="component" value="Chromosome"/>
</dbReference>
<dbReference type="KEGG" id="nli:G3M70_11590"/>
<organism evidence="2 3">
    <name type="scientific">Candidatus Nitronauta litoralis</name>
    <dbReference type="NCBI Taxonomy" id="2705533"/>
    <lineage>
        <taxon>Bacteria</taxon>
        <taxon>Pseudomonadati</taxon>
        <taxon>Nitrospinota/Tectimicrobiota group</taxon>
        <taxon>Nitrospinota</taxon>
        <taxon>Nitrospinia</taxon>
        <taxon>Nitrospinales</taxon>
        <taxon>Nitrospinaceae</taxon>
        <taxon>Candidatus Nitronauta</taxon>
    </lineage>
</organism>
<reference evidence="2 3" key="1">
    <citation type="submission" date="2020-02" db="EMBL/GenBank/DDBJ databases">
        <title>Genomic and physiological characterization of two novel Nitrospinaceae genera.</title>
        <authorList>
            <person name="Mueller A.J."/>
            <person name="Jung M.-Y."/>
            <person name="Strachan C.R."/>
            <person name="Herbold C.W."/>
            <person name="Kirkegaard R.H."/>
            <person name="Daims H."/>
        </authorList>
    </citation>
    <scope>NUCLEOTIDE SEQUENCE [LARGE SCALE GENOMIC DNA]</scope>
    <source>
        <strain evidence="2">EB</strain>
    </source>
</reference>
<dbReference type="EMBL" id="CP048685">
    <property type="protein sequence ID" value="QPJ62477.1"/>
    <property type="molecule type" value="Genomic_DNA"/>
</dbReference>
<protein>
    <submittedName>
        <fullName evidence="2">Uncharacterized protein</fullName>
    </submittedName>
</protein>
<dbReference type="AlphaFoldDB" id="A0A7T0BWV1"/>
<name>A0A7T0BWV1_9BACT</name>
<sequence>MNKKYIETFVAVFFLLIASAVTSFADSPKASPAPDRTRFATINLEKIIAATRNPADNRKIILRPTRPVFFSSKVKRLPEKRKIEYIYTALRVAGGLDPMPEVSHRMFVESKGGSIIPVYVEDMAARKISRNLRVDQVVQFYAYHVYNYSKGPAFLVVDYEGEAGR</sequence>
<evidence type="ECO:0000313" key="2">
    <source>
        <dbReference type="EMBL" id="QPJ62477.1"/>
    </source>
</evidence>
<evidence type="ECO:0000313" key="3">
    <source>
        <dbReference type="Proteomes" id="UP000594688"/>
    </source>
</evidence>
<feature type="chain" id="PRO_5033008699" evidence="1">
    <location>
        <begin position="26"/>
        <end position="165"/>
    </location>
</feature>
<feature type="signal peptide" evidence="1">
    <location>
        <begin position="1"/>
        <end position="25"/>
    </location>
</feature>
<keyword evidence="1" id="KW-0732">Signal</keyword>